<reference evidence="2 3" key="1">
    <citation type="journal article" date="2014" name="Agronomy (Basel)">
        <title>A Draft Genome Sequence for Ensete ventricosum, the Drought-Tolerant Tree Against Hunger.</title>
        <authorList>
            <person name="Harrison J."/>
            <person name="Moore K.A."/>
            <person name="Paszkiewicz K."/>
            <person name="Jones T."/>
            <person name="Grant M."/>
            <person name="Ambacheew D."/>
            <person name="Muzemil S."/>
            <person name="Studholme D.J."/>
        </authorList>
    </citation>
    <scope>NUCLEOTIDE SEQUENCE [LARGE SCALE GENOMIC DNA]</scope>
</reference>
<organism evidence="2 3">
    <name type="scientific">Ensete ventricosum</name>
    <name type="common">Abyssinian banana</name>
    <name type="synonym">Musa ensete</name>
    <dbReference type="NCBI Taxonomy" id="4639"/>
    <lineage>
        <taxon>Eukaryota</taxon>
        <taxon>Viridiplantae</taxon>
        <taxon>Streptophyta</taxon>
        <taxon>Embryophyta</taxon>
        <taxon>Tracheophyta</taxon>
        <taxon>Spermatophyta</taxon>
        <taxon>Magnoliopsida</taxon>
        <taxon>Liliopsida</taxon>
        <taxon>Zingiberales</taxon>
        <taxon>Musaceae</taxon>
        <taxon>Ensete</taxon>
    </lineage>
</organism>
<feature type="compositionally biased region" description="Low complexity" evidence="1">
    <location>
        <begin position="1"/>
        <end position="14"/>
    </location>
</feature>
<feature type="compositionally biased region" description="Basic and acidic residues" evidence="1">
    <location>
        <begin position="17"/>
        <end position="45"/>
    </location>
</feature>
<dbReference type="AlphaFoldDB" id="A0A427A5R8"/>
<evidence type="ECO:0000313" key="3">
    <source>
        <dbReference type="Proteomes" id="UP000287651"/>
    </source>
</evidence>
<name>A0A427A5R8_ENSVE</name>
<gene>
    <name evidence="2" type="ORF">B296_00001873</name>
</gene>
<protein>
    <submittedName>
        <fullName evidence="2">Uncharacterized protein</fullName>
    </submittedName>
</protein>
<proteinExistence type="predicted"/>
<feature type="region of interest" description="Disordered" evidence="1">
    <location>
        <begin position="1"/>
        <end position="45"/>
    </location>
</feature>
<accession>A0A427A5R8</accession>
<evidence type="ECO:0000256" key="1">
    <source>
        <dbReference type="SAM" id="MobiDB-lite"/>
    </source>
</evidence>
<dbReference type="Proteomes" id="UP000287651">
    <property type="component" value="Unassembled WGS sequence"/>
</dbReference>
<comment type="caution">
    <text evidence="2">The sequence shown here is derived from an EMBL/GenBank/DDBJ whole genome shotgun (WGS) entry which is preliminary data.</text>
</comment>
<sequence length="146" mass="16533">MASTTSAGVSAAATLSDEGREWEHKWNRPKQEKGKDKRASAKELGNRDCFGGKEVRKREKVEREAEDDKYTIKNKEIYFWVGLRGVLIVNPHESERIKVDLAVGSRVEARIKRWRCSGCGRRVAGEMSGIRFTFVELMVSVDVGCQ</sequence>
<evidence type="ECO:0000313" key="2">
    <source>
        <dbReference type="EMBL" id="RRT71508.1"/>
    </source>
</evidence>
<dbReference type="EMBL" id="AMZH03003689">
    <property type="protein sequence ID" value="RRT71508.1"/>
    <property type="molecule type" value="Genomic_DNA"/>
</dbReference>